<dbReference type="Proteomes" id="UP000593932">
    <property type="component" value="Chromosome"/>
</dbReference>
<feature type="compositionally biased region" description="Polar residues" evidence="1">
    <location>
        <begin position="204"/>
        <end position="213"/>
    </location>
</feature>
<gene>
    <name evidence="3" type="ORF">INQ42_11840</name>
</gene>
<keyword evidence="4" id="KW-1185">Reference proteome</keyword>
<evidence type="ECO:0000256" key="2">
    <source>
        <dbReference type="SAM" id="SignalP"/>
    </source>
</evidence>
<evidence type="ECO:0000313" key="4">
    <source>
        <dbReference type="Proteomes" id="UP000593932"/>
    </source>
</evidence>
<keyword evidence="2" id="KW-0732">Signal</keyword>
<dbReference type="InterPro" id="IPR007433">
    <property type="entry name" value="DUF481"/>
</dbReference>
<accession>A0A7S6UKB2</accession>
<dbReference type="Pfam" id="PF04338">
    <property type="entry name" value="DUF481"/>
    <property type="match status" value="1"/>
</dbReference>
<proteinExistence type="predicted"/>
<dbReference type="RefSeq" id="WP_194034449.1">
    <property type="nucleotide sequence ID" value="NZ_CP063657.1"/>
</dbReference>
<evidence type="ECO:0000313" key="3">
    <source>
        <dbReference type="EMBL" id="QOW21897.1"/>
    </source>
</evidence>
<evidence type="ECO:0000256" key="1">
    <source>
        <dbReference type="SAM" id="MobiDB-lite"/>
    </source>
</evidence>
<feature type="region of interest" description="Disordered" evidence="1">
    <location>
        <begin position="201"/>
        <end position="221"/>
    </location>
</feature>
<sequence>MSVVLGMALAVIPFTTLPAASAVSGDPTLVQLGSDPAQLRQFCYSTRCGDEEWRRGSALAPSLTFHDKRKARPALPGSQRWISLWAPARPRDRTASYSNNWRVGTRYHVDALRDGPTRLGLQVGAGYRLAPLNDDGIDHRGAVLRGAVDFGHRINDRANWSQRIQFEAGQDGSTFVKQSFGLDVSLWPEWTLESDFQIRHRETGQSGSESAESTLKLRRRF</sequence>
<organism evidence="3 4">
    <name type="scientific">Novilysobacter avium</name>
    <dbReference type="NCBI Taxonomy" id="2781023"/>
    <lineage>
        <taxon>Bacteria</taxon>
        <taxon>Pseudomonadati</taxon>
        <taxon>Pseudomonadota</taxon>
        <taxon>Gammaproteobacteria</taxon>
        <taxon>Lysobacterales</taxon>
        <taxon>Lysobacteraceae</taxon>
        <taxon>Novilysobacter</taxon>
    </lineage>
</organism>
<reference evidence="3 4" key="1">
    <citation type="submission" date="2020-10" db="EMBL/GenBank/DDBJ databases">
        <title>complete genome sequencing of Lysobacter sp. H23M41.</title>
        <authorList>
            <person name="Bae J.-W."/>
            <person name="Lee S.-Y."/>
        </authorList>
    </citation>
    <scope>NUCLEOTIDE SEQUENCE [LARGE SCALE GENOMIC DNA]</scope>
    <source>
        <strain evidence="3 4">H23M41</strain>
    </source>
</reference>
<protein>
    <submittedName>
        <fullName evidence="3">DUF481 domain-containing protein</fullName>
    </submittedName>
</protein>
<feature type="signal peptide" evidence="2">
    <location>
        <begin position="1"/>
        <end position="22"/>
    </location>
</feature>
<name>A0A7S6UKB2_9GAMM</name>
<feature type="chain" id="PRO_5045590812" evidence="2">
    <location>
        <begin position="23"/>
        <end position="221"/>
    </location>
</feature>
<dbReference type="EMBL" id="CP063657">
    <property type="protein sequence ID" value="QOW21897.1"/>
    <property type="molecule type" value="Genomic_DNA"/>
</dbReference>